<dbReference type="GO" id="GO:0030246">
    <property type="term" value="F:carbohydrate binding"/>
    <property type="evidence" value="ECO:0007669"/>
    <property type="project" value="UniProtKB-KW"/>
</dbReference>
<dbReference type="AlphaFoldDB" id="F1LDR1"/>
<comment type="similarity">
    <text evidence="1">Belongs to the G-protein coupled receptor 2 family. LN-TM7 subfamily.</text>
</comment>
<feature type="signal peptide" evidence="4">
    <location>
        <begin position="1"/>
        <end position="18"/>
    </location>
</feature>
<dbReference type="InterPro" id="IPR000922">
    <property type="entry name" value="Lectin_gal-bd_dom"/>
</dbReference>
<keyword evidence="4" id="KW-0732">Signal</keyword>
<sequence>MKQAIIIVIAHCMVIVSAINEADGEIKQVIVCEGEHANLSCPEGRYIAIRLANYGRFTISQCNPTFNTELSTTCQNDKTLGILQLSCDGKTSCGFVVDGSQFGFDPCPGVSKYLETAYVCTEDAMASSSASFRSTTIIWAMRVQRRASISTYNTTALSYPLRHQQQRPRQPKKKLMRGCQPMCIRQLLTKERTLKQFTPSMRSQNQAFFIANQYRFVTSNGRKRKLTEWQGWDVRSARMGMLNGNARQMASGIKKELISPDVLAPGAAGFEKKPKMERSQSTIWRRYARSNK</sequence>
<evidence type="ECO:0000256" key="2">
    <source>
        <dbReference type="ARBA" id="ARBA00022734"/>
    </source>
</evidence>
<dbReference type="PANTHER" id="PTHR46780">
    <property type="entry name" value="PROTEIN EVA-1"/>
    <property type="match status" value="1"/>
</dbReference>
<dbReference type="Pfam" id="PF02140">
    <property type="entry name" value="SUEL_Lectin"/>
    <property type="match status" value="1"/>
</dbReference>
<evidence type="ECO:0000256" key="1">
    <source>
        <dbReference type="ARBA" id="ARBA00010933"/>
    </source>
</evidence>
<dbReference type="EMBL" id="JI179391">
    <property type="protein sequence ID" value="ADY48265.1"/>
    <property type="molecule type" value="mRNA"/>
</dbReference>
<accession>F1LDR1</accession>
<name>F1LDR1_ASCSU</name>
<evidence type="ECO:0000256" key="3">
    <source>
        <dbReference type="SAM" id="MobiDB-lite"/>
    </source>
</evidence>
<feature type="chain" id="PRO_5003265543" evidence="4">
    <location>
        <begin position="19"/>
        <end position="292"/>
    </location>
</feature>
<dbReference type="CDD" id="cd22839">
    <property type="entry name" value="Gal_Rha_Lectin_LAT1"/>
    <property type="match status" value="1"/>
</dbReference>
<evidence type="ECO:0000256" key="4">
    <source>
        <dbReference type="SAM" id="SignalP"/>
    </source>
</evidence>
<reference evidence="6" key="1">
    <citation type="journal article" date="2011" name="Genome Res.">
        <title>Deep small RNA sequencing from the nematode Ascaris reveals conservation, functional diversification, and novel developmental profiles.</title>
        <authorList>
            <person name="Wang J."/>
            <person name="Czech B."/>
            <person name="Crunk A."/>
            <person name="Wallace A."/>
            <person name="Mitreva M."/>
            <person name="Hannon G.J."/>
            <person name="Davis R.E."/>
        </authorList>
    </citation>
    <scope>NUCLEOTIDE SEQUENCE</scope>
</reference>
<feature type="domain" description="SUEL-type lectin" evidence="5">
    <location>
        <begin position="31"/>
        <end position="121"/>
    </location>
</feature>
<dbReference type="Gene3D" id="2.60.120.740">
    <property type="match status" value="1"/>
</dbReference>
<dbReference type="FunFam" id="2.60.120.740:FF:000001">
    <property type="entry name" value="Adhesion G protein-coupled receptor L2"/>
    <property type="match status" value="1"/>
</dbReference>
<evidence type="ECO:0000259" key="5">
    <source>
        <dbReference type="PROSITE" id="PS50228"/>
    </source>
</evidence>
<evidence type="ECO:0000313" key="6">
    <source>
        <dbReference type="EMBL" id="ADY48265.1"/>
    </source>
</evidence>
<proteinExistence type="evidence at transcript level"/>
<organism evidence="6">
    <name type="scientific">Ascaris suum</name>
    <name type="common">Pig roundworm</name>
    <name type="synonym">Ascaris lumbricoides</name>
    <dbReference type="NCBI Taxonomy" id="6253"/>
    <lineage>
        <taxon>Eukaryota</taxon>
        <taxon>Metazoa</taxon>
        <taxon>Ecdysozoa</taxon>
        <taxon>Nematoda</taxon>
        <taxon>Chromadorea</taxon>
        <taxon>Rhabditida</taxon>
        <taxon>Spirurina</taxon>
        <taxon>Ascaridomorpha</taxon>
        <taxon>Ascaridoidea</taxon>
        <taxon>Ascarididae</taxon>
        <taxon>Ascaris</taxon>
    </lineage>
</organism>
<feature type="non-terminal residue" evidence="6">
    <location>
        <position position="292"/>
    </location>
</feature>
<feature type="region of interest" description="Disordered" evidence="3">
    <location>
        <begin position="269"/>
        <end position="292"/>
    </location>
</feature>
<dbReference type="InterPro" id="IPR043159">
    <property type="entry name" value="Lectin_gal-bd_sf"/>
</dbReference>
<dbReference type="PROSITE" id="PS50228">
    <property type="entry name" value="SUEL_LECTIN"/>
    <property type="match status" value="1"/>
</dbReference>
<protein>
    <submittedName>
        <fullName evidence="6">Latrophilin Cirl</fullName>
    </submittedName>
</protein>
<keyword evidence="2" id="KW-0430">Lectin</keyword>